<keyword evidence="2 4" id="KW-0808">Transferase</keyword>
<dbReference type="EC" id="2.7.7.1" evidence="4"/>
<accession>A0A843AJB5</accession>
<dbReference type="InterPro" id="IPR006418">
    <property type="entry name" value="NMN_Atrans_arc"/>
</dbReference>
<comment type="subcellular location">
    <subcellularLocation>
        <location evidence="4">Cytoplasm</location>
    </subcellularLocation>
</comment>
<keyword evidence="3 4" id="KW-0548">Nucleotidyltransferase</keyword>
<dbReference type="GO" id="GO:0000309">
    <property type="term" value="F:nicotinamide-nucleotide adenylyltransferase activity"/>
    <property type="evidence" value="ECO:0007669"/>
    <property type="project" value="UniProtKB-UniRule"/>
</dbReference>
<proteinExistence type="inferred from homology"/>
<dbReference type="Gene3D" id="3.40.50.620">
    <property type="entry name" value="HUPs"/>
    <property type="match status" value="1"/>
</dbReference>
<dbReference type="GO" id="GO:0005737">
    <property type="term" value="C:cytoplasm"/>
    <property type="evidence" value="ECO:0007669"/>
    <property type="project" value="UniProtKB-SubCell"/>
</dbReference>
<dbReference type="GO" id="GO:0005524">
    <property type="term" value="F:ATP binding"/>
    <property type="evidence" value="ECO:0007669"/>
    <property type="project" value="UniProtKB-KW"/>
</dbReference>
<comment type="pathway">
    <text evidence="4">Cofactor biosynthesis; NAD(+) biosynthesis; NAD(+) from nicotinamide D-ribonucleotide: step 1/1.</text>
</comment>
<dbReference type="AlphaFoldDB" id="A0A843AJB5"/>
<dbReference type="PANTHER" id="PTHR21342:SF0">
    <property type="entry name" value="BIFUNCTIONAL NMN ADENYLYLTRANSFERASE_NUDIX HYDROLASE"/>
    <property type="match status" value="1"/>
</dbReference>
<feature type="domain" description="Cytidyltransferase-like" evidence="5">
    <location>
        <begin position="8"/>
        <end position="73"/>
    </location>
</feature>
<comment type="similarity">
    <text evidence="1 4">Belongs to the archaeal NMN adenylyltransferase family.</text>
</comment>
<dbReference type="SUPFAM" id="SSF52374">
    <property type="entry name" value="Nucleotidylyl transferase"/>
    <property type="match status" value="1"/>
</dbReference>
<keyword evidence="4" id="KW-0547">Nucleotide-binding</keyword>
<dbReference type="UniPathway" id="UPA00253">
    <property type="reaction ID" value="UER00600"/>
</dbReference>
<keyword evidence="4" id="KW-0520">NAD</keyword>
<dbReference type="RefSeq" id="WP_193803909.1">
    <property type="nucleotide sequence ID" value="NZ_JADEZV010000003.1"/>
</dbReference>
<dbReference type="GO" id="GO:0009435">
    <property type="term" value="P:NAD+ biosynthetic process"/>
    <property type="evidence" value="ECO:0007669"/>
    <property type="project" value="UniProtKB-UniRule"/>
</dbReference>
<dbReference type="NCBIfam" id="NF002243">
    <property type="entry name" value="PRK01153.1"/>
    <property type="match status" value="1"/>
</dbReference>
<reference evidence="6" key="1">
    <citation type="submission" date="2020-10" db="EMBL/GenBank/DDBJ databases">
        <title>Fervidococcus fontis strain 3639Fd - the first crenarchaeon capable of growth on lipids.</title>
        <authorList>
            <person name="Kochetkova T.V."/>
            <person name="Elcheninov A.G."/>
            <person name="Toschakov S.V."/>
            <person name="Kublanov I.V."/>
        </authorList>
    </citation>
    <scope>NUCLEOTIDE SEQUENCE</scope>
    <source>
        <strain evidence="6">3639Fd</strain>
    </source>
</reference>
<gene>
    <name evidence="6" type="ORF">IOK49_05585</name>
</gene>
<evidence type="ECO:0000256" key="1">
    <source>
        <dbReference type="ARBA" id="ARBA00010124"/>
    </source>
</evidence>
<comment type="catalytic activity">
    <reaction evidence="4">
        <text>beta-nicotinamide D-ribonucleotide + ATP + H(+) = diphosphate + NAD(+)</text>
        <dbReference type="Rhea" id="RHEA:21360"/>
        <dbReference type="ChEBI" id="CHEBI:14649"/>
        <dbReference type="ChEBI" id="CHEBI:15378"/>
        <dbReference type="ChEBI" id="CHEBI:30616"/>
        <dbReference type="ChEBI" id="CHEBI:33019"/>
        <dbReference type="ChEBI" id="CHEBI:57540"/>
        <dbReference type="EC" id="2.7.7.1"/>
    </reaction>
</comment>
<keyword evidence="4" id="KW-0067">ATP-binding</keyword>
<evidence type="ECO:0000313" key="7">
    <source>
        <dbReference type="Proteomes" id="UP000652307"/>
    </source>
</evidence>
<dbReference type="InterPro" id="IPR014729">
    <property type="entry name" value="Rossmann-like_a/b/a_fold"/>
</dbReference>
<dbReference type="NCBIfam" id="TIGR00125">
    <property type="entry name" value="cyt_tran_rel"/>
    <property type="match status" value="1"/>
</dbReference>
<organism evidence="6 7">
    <name type="scientific">Fervidicoccus fontis</name>
    <dbReference type="NCBI Taxonomy" id="683846"/>
    <lineage>
        <taxon>Archaea</taxon>
        <taxon>Thermoproteota</taxon>
        <taxon>Thermoprotei</taxon>
        <taxon>Fervidicoccales</taxon>
        <taxon>Fervidicoccaceae</taxon>
        <taxon>Fervidicoccus</taxon>
    </lineage>
</organism>
<protein>
    <recommendedName>
        <fullName evidence="4">Nicotinamide-nucleotide adenylyltransferase</fullName>
        <ecNumber evidence="4">2.7.7.1</ecNumber>
    </recommendedName>
    <alternativeName>
        <fullName evidence="4">NAD(+) diphosphorylase</fullName>
    </alternativeName>
    <alternativeName>
        <fullName evidence="4">NAD(+) pyrophosphorylase</fullName>
    </alternativeName>
    <alternativeName>
        <fullName evidence="4">NMN adenylyltransferase</fullName>
    </alternativeName>
</protein>
<sequence>MKFPRRAIFFGRFQPFHKGHLYVAENILKEYEEIVFLVGMSTESHTERNPFTAGERIEMIRLAMKEAGFDLSRVITSALPTLEIHIASAHHAIYASPHSEAIFIGNPIVSQILREAGFNVIVPKPYKREIYNGTLIRSYMAEQNDKWRELVPKSVAEFLDSIKATERLKNITSPSERHILSEENSLD</sequence>
<dbReference type="HAMAP" id="MF_00243">
    <property type="entry name" value="NMN_adenylyltr"/>
    <property type="match status" value="1"/>
</dbReference>
<comment type="caution">
    <text evidence="6">The sequence shown here is derived from an EMBL/GenBank/DDBJ whole genome shotgun (WGS) entry which is preliminary data.</text>
</comment>
<evidence type="ECO:0000259" key="5">
    <source>
        <dbReference type="Pfam" id="PF01467"/>
    </source>
</evidence>
<dbReference type="Pfam" id="PF01467">
    <property type="entry name" value="CTP_transf_like"/>
    <property type="match status" value="1"/>
</dbReference>
<keyword evidence="4" id="KW-0662">Pyridine nucleotide biosynthesis</keyword>
<dbReference type="Proteomes" id="UP000652307">
    <property type="component" value="Unassembled WGS sequence"/>
</dbReference>
<evidence type="ECO:0000256" key="4">
    <source>
        <dbReference type="HAMAP-Rule" id="MF_00243"/>
    </source>
</evidence>
<dbReference type="EMBL" id="JADEZV010000003">
    <property type="protein sequence ID" value="MBE9391540.1"/>
    <property type="molecule type" value="Genomic_DNA"/>
</dbReference>
<dbReference type="InterPro" id="IPR004821">
    <property type="entry name" value="Cyt_trans-like"/>
</dbReference>
<evidence type="ECO:0000313" key="6">
    <source>
        <dbReference type="EMBL" id="MBE9391540.1"/>
    </source>
</evidence>
<keyword evidence="4" id="KW-0963">Cytoplasm</keyword>
<name>A0A843AJB5_9CREN</name>
<dbReference type="PANTHER" id="PTHR21342">
    <property type="entry name" value="PHOSPHOPANTETHEINE ADENYLYLTRANSFERASE"/>
    <property type="match status" value="1"/>
</dbReference>
<evidence type="ECO:0000256" key="2">
    <source>
        <dbReference type="ARBA" id="ARBA00022679"/>
    </source>
</evidence>
<evidence type="ECO:0000256" key="3">
    <source>
        <dbReference type="ARBA" id="ARBA00022695"/>
    </source>
</evidence>